<proteinExistence type="predicted"/>
<evidence type="ECO:0000313" key="1">
    <source>
        <dbReference type="EMBL" id="CAE6967879.1"/>
    </source>
</evidence>
<name>A0A812I0V2_9DINO</name>
<comment type="caution">
    <text evidence="1">The sequence shown here is derived from an EMBL/GenBank/DDBJ whole genome shotgun (WGS) entry which is preliminary data.</text>
</comment>
<gene>
    <name evidence="1" type="ORF">SNAT2548_LOCUS2303</name>
</gene>
<sequence>MLIAWDLPESERRGPIPSLFEMVQAAASHPPVSELMVVAPDSSDALLLQMQEKAKTYYNALVPMYAYCLENAKASNTWGEDQPAAVRLQGIAIAQLNSLATRFGAPNRDWLWLDNPYDNPVILHEVDAPRRRSDGEDLWTGGPENSILSGFFYAGNLTRGAVSSSLEKDMEITRYRAATFPHQKMTAPMEKPRKQSWTQSGFSIGNSHSPVRHLLECDPGYFVHAIWHQATVPDYVNDADGQGRIPTARAWMKVQCIKPANGCSSWSNCEDIMVFEDVSHHVVYKYLQCPHAKYIAGITVTGKDQDSCGHRLFMLRCCSLKWWPRWSQRLGPFEILTGEDGRPPPCKAFEFEGRSCIASHDFEQRLARQWPIRVDRISTGGYGNHAHCDITVNNPERKALLTIFFKTEARVDVLTVNGQDYSGSTGPGQTAPVIPEGSIVRRTDGISRDMGWLICL</sequence>
<protein>
    <submittedName>
        <fullName evidence="1">Uncharacterized protein</fullName>
    </submittedName>
</protein>
<dbReference type="Proteomes" id="UP000604046">
    <property type="component" value="Unassembled WGS sequence"/>
</dbReference>
<evidence type="ECO:0000313" key="2">
    <source>
        <dbReference type="Proteomes" id="UP000604046"/>
    </source>
</evidence>
<keyword evidence="2" id="KW-1185">Reference proteome</keyword>
<organism evidence="1 2">
    <name type="scientific">Symbiodinium natans</name>
    <dbReference type="NCBI Taxonomy" id="878477"/>
    <lineage>
        <taxon>Eukaryota</taxon>
        <taxon>Sar</taxon>
        <taxon>Alveolata</taxon>
        <taxon>Dinophyceae</taxon>
        <taxon>Suessiales</taxon>
        <taxon>Symbiodiniaceae</taxon>
        <taxon>Symbiodinium</taxon>
    </lineage>
</organism>
<accession>A0A812I0V2</accession>
<reference evidence="1" key="1">
    <citation type="submission" date="2021-02" db="EMBL/GenBank/DDBJ databases">
        <authorList>
            <person name="Dougan E. K."/>
            <person name="Rhodes N."/>
            <person name="Thang M."/>
            <person name="Chan C."/>
        </authorList>
    </citation>
    <scope>NUCLEOTIDE SEQUENCE</scope>
</reference>
<dbReference type="EMBL" id="CAJNDS010000130">
    <property type="protein sequence ID" value="CAE6967879.1"/>
    <property type="molecule type" value="Genomic_DNA"/>
</dbReference>
<dbReference type="AlphaFoldDB" id="A0A812I0V2"/>